<comment type="catalytic activity">
    <reaction evidence="8">
        <text>ATP + H2O = ADP + phosphate + H(+)</text>
        <dbReference type="Rhea" id="RHEA:13065"/>
        <dbReference type="ChEBI" id="CHEBI:15377"/>
        <dbReference type="ChEBI" id="CHEBI:15378"/>
        <dbReference type="ChEBI" id="CHEBI:30616"/>
        <dbReference type="ChEBI" id="CHEBI:43474"/>
        <dbReference type="ChEBI" id="CHEBI:456216"/>
        <dbReference type="EC" id="3.6.4.13"/>
    </reaction>
</comment>
<dbReference type="RefSeq" id="WP_106747541.1">
    <property type="nucleotide sequence ID" value="NZ_CP027668.1"/>
</dbReference>
<evidence type="ECO:0000256" key="5">
    <source>
        <dbReference type="ARBA" id="ARBA00022806"/>
    </source>
</evidence>
<dbReference type="AlphaFoldDB" id="A0A2S0N8F1"/>
<dbReference type="PROSITE" id="PS00039">
    <property type="entry name" value="DEAD_ATP_HELICASE"/>
    <property type="match status" value="1"/>
</dbReference>
<protein>
    <recommendedName>
        <fullName evidence="9">DEAD-box ATP-dependent RNA helicase RhpA</fullName>
        <ecNumber evidence="1">3.6.4.13</ecNumber>
    </recommendedName>
</protein>
<evidence type="ECO:0000259" key="14">
    <source>
        <dbReference type="PROSITE" id="PS51194"/>
    </source>
</evidence>
<dbReference type="GO" id="GO:0005829">
    <property type="term" value="C:cytosol"/>
    <property type="evidence" value="ECO:0007669"/>
    <property type="project" value="TreeGrafter"/>
</dbReference>
<dbReference type="InterPro" id="IPR044742">
    <property type="entry name" value="DEAD/DEAH_RhlB"/>
</dbReference>
<dbReference type="KEGG" id="phr:C6569_03520"/>
<evidence type="ECO:0000259" key="13">
    <source>
        <dbReference type="PROSITE" id="PS51192"/>
    </source>
</evidence>
<dbReference type="PANTHER" id="PTHR47959:SF13">
    <property type="entry name" value="ATP-DEPENDENT RNA HELICASE RHLE"/>
    <property type="match status" value="1"/>
</dbReference>
<dbReference type="GO" id="GO:0003676">
    <property type="term" value="F:nucleic acid binding"/>
    <property type="evidence" value="ECO:0007669"/>
    <property type="project" value="InterPro"/>
</dbReference>
<keyword evidence="17" id="KW-1185">Reference proteome</keyword>
<evidence type="ECO:0000256" key="7">
    <source>
        <dbReference type="ARBA" id="ARBA00038437"/>
    </source>
</evidence>
<dbReference type="Proteomes" id="UP000237889">
    <property type="component" value="Chromosome"/>
</dbReference>
<evidence type="ECO:0000256" key="12">
    <source>
        <dbReference type="SAM" id="MobiDB-lite"/>
    </source>
</evidence>
<dbReference type="CDD" id="cd00268">
    <property type="entry name" value="DEADc"/>
    <property type="match status" value="1"/>
</dbReference>
<proteinExistence type="inferred from homology"/>
<dbReference type="EC" id="3.6.4.13" evidence="1"/>
<evidence type="ECO:0000256" key="1">
    <source>
        <dbReference type="ARBA" id="ARBA00012552"/>
    </source>
</evidence>
<name>A0A2S0N8F1_9HYPH</name>
<feature type="domain" description="Helicase C-terminal" evidence="14">
    <location>
        <begin position="233"/>
        <end position="383"/>
    </location>
</feature>
<dbReference type="InterPro" id="IPR014001">
    <property type="entry name" value="Helicase_ATP-bd"/>
</dbReference>
<reference evidence="16 17" key="1">
    <citation type="submission" date="2018-03" db="EMBL/GenBank/DDBJ databases">
        <title>Genome sequencing of Phreatobacter sp.</title>
        <authorList>
            <person name="Kim S.-J."/>
            <person name="Heo J."/>
            <person name="Kwon S.-W."/>
        </authorList>
    </citation>
    <scope>NUCLEOTIDE SEQUENCE [LARGE SCALE GENOMIC DNA]</scope>
    <source>
        <strain evidence="16 17">S-12</strain>
    </source>
</reference>
<feature type="domain" description="DEAD-box RNA helicase Q" evidence="15">
    <location>
        <begin position="4"/>
        <end position="32"/>
    </location>
</feature>
<dbReference type="EMBL" id="CP027668">
    <property type="protein sequence ID" value="AVO44211.1"/>
    <property type="molecule type" value="Genomic_DNA"/>
</dbReference>
<accession>A0A2S0N8F1</accession>
<dbReference type="GO" id="GO:0009266">
    <property type="term" value="P:response to temperature stimulus"/>
    <property type="evidence" value="ECO:0007669"/>
    <property type="project" value="UniProtKB-ARBA"/>
</dbReference>
<evidence type="ECO:0000259" key="15">
    <source>
        <dbReference type="PROSITE" id="PS51195"/>
    </source>
</evidence>
<dbReference type="GO" id="GO:0005524">
    <property type="term" value="F:ATP binding"/>
    <property type="evidence" value="ECO:0007669"/>
    <property type="project" value="UniProtKB-KW"/>
</dbReference>
<evidence type="ECO:0000256" key="2">
    <source>
        <dbReference type="ARBA" id="ARBA00022490"/>
    </source>
</evidence>
<feature type="short sequence motif" description="Q motif" evidence="10">
    <location>
        <begin position="4"/>
        <end position="32"/>
    </location>
</feature>
<dbReference type="SMART" id="SM00490">
    <property type="entry name" value="HELICc"/>
    <property type="match status" value="1"/>
</dbReference>
<dbReference type="InterPro" id="IPR050079">
    <property type="entry name" value="DEAD_box_RNA_helicase"/>
</dbReference>
<evidence type="ECO:0000313" key="16">
    <source>
        <dbReference type="EMBL" id="AVO44211.1"/>
    </source>
</evidence>
<dbReference type="PROSITE" id="PS51192">
    <property type="entry name" value="HELICASE_ATP_BIND_1"/>
    <property type="match status" value="1"/>
</dbReference>
<dbReference type="GO" id="GO:0016787">
    <property type="term" value="F:hydrolase activity"/>
    <property type="evidence" value="ECO:0007669"/>
    <property type="project" value="UniProtKB-KW"/>
</dbReference>
<dbReference type="InterPro" id="IPR027417">
    <property type="entry name" value="P-loop_NTPase"/>
</dbReference>
<dbReference type="OrthoDB" id="9805696at2"/>
<dbReference type="PROSITE" id="PS51195">
    <property type="entry name" value="Q_MOTIF"/>
    <property type="match status" value="1"/>
</dbReference>
<dbReference type="GO" id="GO:0042255">
    <property type="term" value="P:ribosome assembly"/>
    <property type="evidence" value="ECO:0007669"/>
    <property type="project" value="UniProtKB-ARBA"/>
</dbReference>
<evidence type="ECO:0000256" key="9">
    <source>
        <dbReference type="ARBA" id="ARBA00074363"/>
    </source>
</evidence>
<dbReference type="PROSITE" id="PS51194">
    <property type="entry name" value="HELICASE_CTER"/>
    <property type="match status" value="1"/>
</dbReference>
<keyword evidence="6 11" id="KW-0067">ATP-binding</keyword>
<evidence type="ECO:0000256" key="8">
    <source>
        <dbReference type="ARBA" id="ARBA00047984"/>
    </source>
</evidence>
<evidence type="ECO:0000256" key="10">
    <source>
        <dbReference type="PROSITE-ProRule" id="PRU00552"/>
    </source>
</evidence>
<feature type="domain" description="Helicase ATP-binding" evidence="13">
    <location>
        <begin position="35"/>
        <end position="210"/>
    </location>
</feature>
<dbReference type="InterPro" id="IPR001650">
    <property type="entry name" value="Helicase_C-like"/>
</dbReference>
<dbReference type="InterPro" id="IPR014014">
    <property type="entry name" value="RNA_helicase_DEAD_Q_motif"/>
</dbReference>
<dbReference type="InterPro" id="IPR011545">
    <property type="entry name" value="DEAD/DEAH_box_helicase_dom"/>
</dbReference>
<dbReference type="SMART" id="SM00487">
    <property type="entry name" value="DEXDc"/>
    <property type="match status" value="1"/>
</dbReference>
<evidence type="ECO:0000256" key="3">
    <source>
        <dbReference type="ARBA" id="ARBA00022741"/>
    </source>
</evidence>
<feature type="region of interest" description="Disordered" evidence="12">
    <location>
        <begin position="376"/>
        <end position="402"/>
    </location>
</feature>
<dbReference type="Pfam" id="PF00271">
    <property type="entry name" value="Helicase_C"/>
    <property type="match status" value="1"/>
</dbReference>
<evidence type="ECO:0000313" key="17">
    <source>
        <dbReference type="Proteomes" id="UP000237889"/>
    </source>
</evidence>
<dbReference type="SUPFAM" id="SSF52540">
    <property type="entry name" value="P-loop containing nucleoside triphosphate hydrolases"/>
    <property type="match status" value="1"/>
</dbReference>
<dbReference type="Pfam" id="PF00270">
    <property type="entry name" value="DEAD"/>
    <property type="match status" value="1"/>
</dbReference>
<comment type="similarity">
    <text evidence="7 11">Belongs to the DEAD box helicase family.</text>
</comment>
<evidence type="ECO:0000256" key="11">
    <source>
        <dbReference type="RuleBase" id="RU000492"/>
    </source>
</evidence>
<keyword evidence="2" id="KW-0963">Cytoplasm</keyword>
<evidence type="ECO:0000256" key="6">
    <source>
        <dbReference type="ARBA" id="ARBA00022840"/>
    </source>
</evidence>
<dbReference type="PANTHER" id="PTHR47959">
    <property type="entry name" value="ATP-DEPENDENT RNA HELICASE RHLE-RELATED"/>
    <property type="match status" value="1"/>
</dbReference>
<keyword evidence="5 11" id="KW-0347">Helicase</keyword>
<gene>
    <name evidence="16" type="ORF">C6569_03520</name>
</gene>
<dbReference type="FunFam" id="3.40.50.300:FF:000108">
    <property type="entry name" value="ATP-dependent RNA helicase RhlE"/>
    <property type="match status" value="1"/>
</dbReference>
<dbReference type="GO" id="GO:0003724">
    <property type="term" value="F:RNA helicase activity"/>
    <property type="evidence" value="ECO:0007669"/>
    <property type="project" value="UniProtKB-EC"/>
</dbReference>
<dbReference type="CDD" id="cd18787">
    <property type="entry name" value="SF2_C_DEAD"/>
    <property type="match status" value="1"/>
</dbReference>
<organism evidence="16 17">
    <name type="scientific">Phreatobacter cathodiphilus</name>
    <dbReference type="NCBI Taxonomy" id="1868589"/>
    <lineage>
        <taxon>Bacteria</taxon>
        <taxon>Pseudomonadati</taxon>
        <taxon>Pseudomonadota</taxon>
        <taxon>Alphaproteobacteria</taxon>
        <taxon>Hyphomicrobiales</taxon>
        <taxon>Phreatobacteraceae</taxon>
        <taxon>Phreatobacter</taxon>
    </lineage>
</organism>
<keyword evidence="4 11" id="KW-0378">Hydrolase</keyword>
<keyword evidence="3 11" id="KW-0547">Nucleotide-binding</keyword>
<dbReference type="Gene3D" id="3.40.50.300">
    <property type="entry name" value="P-loop containing nucleotide triphosphate hydrolases"/>
    <property type="match status" value="2"/>
</dbReference>
<sequence>MNNRTFADLGLAEPLLRSLHEAGYATPTPIQAKAIPHLLDDHDLIGIAQTGTGKTAAFALPILQHLSEDLVRPPAKGVRALVLAPTRELALQISESVARLSKNLKLRHTVIFGGVGQKPQADALARGIDILVATPGRLIDLMNQGLVRLDTVTHLVLDEADRMLDMGFIRDVKKIIAKLPDQRQSMLFSATMPTEVAKLARDMLWEPMRVEVTPETVTVEAIEQHVYHVGTADKRSLLEKLLTDPALARVVVFTRTKHGANRLAGQLLKSGFSADAIHGNKSQNARQRALAAFKAGECRILVATDLFARGIDVAEVTHVINFDLPNEPESYVHRIGRTGRAGRTGIALAFCDPSERGHLAAIEKLTRVRLAVAGSPIQASARGDTRPPPAPARRPQPRRRAA</sequence>
<dbReference type="InterPro" id="IPR000629">
    <property type="entry name" value="RNA-helicase_DEAD-box_CS"/>
</dbReference>
<evidence type="ECO:0000256" key="4">
    <source>
        <dbReference type="ARBA" id="ARBA00022801"/>
    </source>
</evidence>